<proteinExistence type="inferred from homology"/>
<dbReference type="InterPro" id="IPR026569">
    <property type="entry name" value="Ribosomal_bL28"/>
</dbReference>
<evidence type="ECO:0000256" key="4">
    <source>
        <dbReference type="ARBA" id="ARBA00035174"/>
    </source>
</evidence>
<evidence type="ECO:0000256" key="5">
    <source>
        <dbReference type="HAMAP-Rule" id="MF_00373"/>
    </source>
</evidence>
<dbReference type="InterPro" id="IPR037147">
    <property type="entry name" value="Ribosomal_bL28_sf"/>
</dbReference>
<evidence type="ECO:0000256" key="2">
    <source>
        <dbReference type="ARBA" id="ARBA00022980"/>
    </source>
</evidence>
<dbReference type="PANTHER" id="PTHR13528">
    <property type="entry name" value="39S RIBOSOMAL PROTEIN L28, MITOCHONDRIAL"/>
    <property type="match status" value="1"/>
</dbReference>
<dbReference type="FunFam" id="2.30.170.40:FF:000001">
    <property type="entry name" value="50S ribosomal protein L28"/>
    <property type="match status" value="1"/>
</dbReference>
<organism evidence="6 7">
    <name type="scientific">Cardiobacterium valvarum</name>
    <dbReference type="NCBI Taxonomy" id="194702"/>
    <lineage>
        <taxon>Bacteria</taxon>
        <taxon>Pseudomonadati</taxon>
        <taxon>Pseudomonadota</taxon>
        <taxon>Gammaproteobacteria</taxon>
        <taxon>Cardiobacteriales</taxon>
        <taxon>Cardiobacteriaceae</taxon>
        <taxon>Cardiobacterium</taxon>
    </lineage>
</organism>
<dbReference type="NCBIfam" id="TIGR00009">
    <property type="entry name" value="L28"/>
    <property type="match status" value="1"/>
</dbReference>
<dbReference type="RefSeq" id="WP_115610679.1">
    <property type="nucleotide sequence ID" value="NZ_JBHLZC010000001.1"/>
</dbReference>
<sequence length="78" mass="9058">MSRICQVTGKKPMVGNTVSHANNKNKRRFLPNIQEHRFWVESENRFVKLKVSTHGMRIIDKKGIDAVLQEIRARGEKV</sequence>
<dbReference type="GO" id="GO:0006412">
    <property type="term" value="P:translation"/>
    <property type="evidence" value="ECO:0007669"/>
    <property type="project" value="UniProtKB-UniRule"/>
</dbReference>
<name>A0A381DZN7_9GAMM</name>
<dbReference type="HAMAP" id="MF_00373">
    <property type="entry name" value="Ribosomal_bL28"/>
    <property type="match status" value="1"/>
</dbReference>
<dbReference type="SUPFAM" id="SSF143800">
    <property type="entry name" value="L28p-like"/>
    <property type="match status" value="1"/>
</dbReference>
<keyword evidence="3 5" id="KW-0687">Ribonucleoprotein</keyword>
<keyword evidence="7" id="KW-1185">Reference proteome</keyword>
<evidence type="ECO:0000313" key="7">
    <source>
        <dbReference type="Proteomes" id="UP000254572"/>
    </source>
</evidence>
<keyword evidence="2 5" id="KW-0689">Ribosomal protein</keyword>
<evidence type="ECO:0000313" key="6">
    <source>
        <dbReference type="EMBL" id="SUX18871.1"/>
    </source>
</evidence>
<dbReference type="Gene3D" id="2.30.170.40">
    <property type="entry name" value="Ribosomal protein L28/L24"/>
    <property type="match status" value="1"/>
</dbReference>
<comment type="similarity">
    <text evidence="1 5">Belongs to the bacterial ribosomal protein bL28 family.</text>
</comment>
<dbReference type="OrthoDB" id="9805609at2"/>
<protein>
    <recommendedName>
        <fullName evidence="4 5">Large ribosomal subunit protein bL28</fullName>
    </recommendedName>
</protein>
<dbReference type="Pfam" id="PF00830">
    <property type="entry name" value="Ribosomal_L28"/>
    <property type="match status" value="1"/>
</dbReference>
<dbReference type="AlphaFoldDB" id="A0A381DZN7"/>
<dbReference type="InterPro" id="IPR034704">
    <property type="entry name" value="Ribosomal_bL28/bL31-like_sf"/>
</dbReference>
<accession>A0A381DZN7</accession>
<reference evidence="6 7" key="1">
    <citation type="submission" date="2018-06" db="EMBL/GenBank/DDBJ databases">
        <authorList>
            <consortium name="Pathogen Informatics"/>
            <person name="Doyle S."/>
        </authorList>
    </citation>
    <scope>NUCLEOTIDE SEQUENCE [LARGE SCALE GENOMIC DNA]</scope>
    <source>
        <strain evidence="6 7">NCTC13294</strain>
    </source>
</reference>
<dbReference type="GO" id="GO:0022625">
    <property type="term" value="C:cytosolic large ribosomal subunit"/>
    <property type="evidence" value="ECO:0007669"/>
    <property type="project" value="TreeGrafter"/>
</dbReference>
<evidence type="ECO:0000256" key="1">
    <source>
        <dbReference type="ARBA" id="ARBA00008760"/>
    </source>
</evidence>
<gene>
    <name evidence="5 6" type="primary">rpmB</name>
    <name evidence="6" type="ORF">NCTC13294_00377</name>
</gene>
<evidence type="ECO:0000256" key="3">
    <source>
        <dbReference type="ARBA" id="ARBA00023274"/>
    </source>
</evidence>
<dbReference type="InterPro" id="IPR001383">
    <property type="entry name" value="Ribosomal_bL28_bact-type"/>
</dbReference>
<dbReference type="PANTHER" id="PTHR13528:SF2">
    <property type="entry name" value="LARGE RIBOSOMAL SUBUNIT PROTEIN BL28M"/>
    <property type="match status" value="1"/>
</dbReference>
<dbReference type="Proteomes" id="UP000254572">
    <property type="component" value="Unassembled WGS sequence"/>
</dbReference>
<dbReference type="GO" id="GO:0003735">
    <property type="term" value="F:structural constituent of ribosome"/>
    <property type="evidence" value="ECO:0007669"/>
    <property type="project" value="InterPro"/>
</dbReference>
<dbReference type="EMBL" id="UFUW01000001">
    <property type="protein sequence ID" value="SUX18871.1"/>
    <property type="molecule type" value="Genomic_DNA"/>
</dbReference>